<evidence type="ECO:0000313" key="1">
    <source>
        <dbReference type="EMBL" id="GHH49816.1"/>
    </source>
</evidence>
<evidence type="ECO:0000313" key="2">
    <source>
        <dbReference type="Proteomes" id="UP000605568"/>
    </source>
</evidence>
<proteinExistence type="predicted"/>
<dbReference type="Proteomes" id="UP000605568">
    <property type="component" value="Unassembled WGS sequence"/>
</dbReference>
<dbReference type="EMBL" id="BNAR01000009">
    <property type="protein sequence ID" value="GHH49816.1"/>
    <property type="molecule type" value="Genomic_DNA"/>
</dbReference>
<protein>
    <submittedName>
        <fullName evidence="1">Uncharacterized protein</fullName>
    </submittedName>
</protein>
<gene>
    <name evidence="1" type="ORF">GCM10017774_57870</name>
</gene>
<sequence length="84" mass="8982">MTRPPPDTRPLPADLAVAADEAEHLASFLDDNDFTPPTGLGCGCVPAFREEPPKAPQPTVPNHLFTAERVPRQRIAPSGDAAVR</sequence>
<organism evidence="1 2">
    <name type="scientific">Lentzea cavernae</name>
    <dbReference type="NCBI Taxonomy" id="2020703"/>
    <lineage>
        <taxon>Bacteria</taxon>
        <taxon>Bacillati</taxon>
        <taxon>Actinomycetota</taxon>
        <taxon>Actinomycetes</taxon>
        <taxon>Pseudonocardiales</taxon>
        <taxon>Pseudonocardiaceae</taxon>
        <taxon>Lentzea</taxon>
    </lineage>
</organism>
<accession>A0ABQ3MLA1</accession>
<reference evidence="2" key="1">
    <citation type="journal article" date="2019" name="Int. J. Syst. Evol. Microbiol.">
        <title>The Global Catalogue of Microorganisms (GCM) 10K type strain sequencing project: providing services to taxonomists for standard genome sequencing and annotation.</title>
        <authorList>
            <consortium name="The Broad Institute Genomics Platform"/>
            <consortium name="The Broad Institute Genome Sequencing Center for Infectious Disease"/>
            <person name="Wu L."/>
            <person name="Ma J."/>
        </authorList>
    </citation>
    <scope>NUCLEOTIDE SEQUENCE [LARGE SCALE GENOMIC DNA]</scope>
    <source>
        <strain evidence="2">CGMCC 4.7367</strain>
    </source>
</reference>
<name>A0ABQ3MLA1_9PSEU</name>
<comment type="caution">
    <text evidence="1">The sequence shown here is derived from an EMBL/GenBank/DDBJ whole genome shotgun (WGS) entry which is preliminary data.</text>
</comment>
<keyword evidence="2" id="KW-1185">Reference proteome</keyword>